<evidence type="ECO:0000313" key="2">
    <source>
        <dbReference type="Proteomes" id="UP000177798"/>
    </source>
</evidence>
<dbReference type="AlphaFoldDB" id="A0A1D9QK07"/>
<dbReference type="OrthoDB" id="3440156at2759"/>
<name>A0A1D9QK07_SCLS1</name>
<accession>A0A1D9QK07</accession>
<dbReference type="VEuPathDB" id="FungiDB:sscle_14g100400"/>
<proteinExistence type="predicted"/>
<sequence length="124" mass="13763">MIDSSTSNFGGHSPAISDGNHCYSLSPVNPYVQSRQPLPSIENGRFKFQLQYVPEHLHLFVIAEALGADTFAQIQSSCSILYSEVRPAGPKGKRVRWEADEHETIDSSSDSDTVFYKTQKVITT</sequence>
<dbReference type="KEGG" id="ssl:SS1G_08903"/>
<organism evidence="1 2">
    <name type="scientific">Sclerotinia sclerotiorum (strain ATCC 18683 / 1980 / Ss-1)</name>
    <name type="common">White mold</name>
    <name type="synonym">Whetzelinia sclerotiorum</name>
    <dbReference type="NCBI Taxonomy" id="665079"/>
    <lineage>
        <taxon>Eukaryota</taxon>
        <taxon>Fungi</taxon>
        <taxon>Dikarya</taxon>
        <taxon>Ascomycota</taxon>
        <taxon>Pezizomycotina</taxon>
        <taxon>Leotiomycetes</taxon>
        <taxon>Helotiales</taxon>
        <taxon>Sclerotiniaceae</taxon>
        <taxon>Sclerotinia</taxon>
    </lineage>
</organism>
<dbReference type="RefSeq" id="XP_001590139.1">
    <property type="nucleotide sequence ID" value="XM_001590089.1"/>
</dbReference>
<gene>
    <name evidence="1" type="ORF">sscle_14g100400</name>
</gene>
<evidence type="ECO:0000313" key="1">
    <source>
        <dbReference type="EMBL" id="APA15270.1"/>
    </source>
</evidence>
<protein>
    <submittedName>
        <fullName evidence="1">Uncharacterized protein</fullName>
    </submittedName>
</protein>
<dbReference type="Proteomes" id="UP000177798">
    <property type="component" value="Chromosome 14"/>
</dbReference>
<reference evidence="2" key="1">
    <citation type="journal article" date="2017" name="Genome Biol. Evol.">
        <title>The complete genome sequence of the phytopathogenic fungus Sclerotinia sclerotiorum reveals insights into the genome architecture of broad host range pathogens.</title>
        <authorList>
            <person name="Derbyshire M."/>
            <person name="Denton-Giles M."/>
            <person name="Hegedus D."/>
            <person name="Seifbarghy S."/>
            <person name="Rollins J."/>
            <person name="van Kan J."/>
            <person name="Seidl M.F."/>
            <person name="Faino L."/>
            <person name="Mbengue M."/>
            <person name="Navaud O."/>
            <person name="Raffaele S."/>
            <person name="Hammond-Kosack K."/>
            <person name="Heard S."/>
            <person name="Oliver R."/>
        </authorList>
    </citation>
    <scope>NUCLEOTIDE SEQUENCE [LARGE SCALE GENOMIC DNA]</scope>
    <source>
        <strain evidence="2">ATCC 18683 / 1980 / Ss-1</strain>
    </source>
</reference>
<dbReference type="EMBL" id="CP017827">
    <property type="protein sequence ID" value="APA15270.1"/>
    <property type="molecule type" value="Genomic_DNA"/>
</dbReference>